<dbReference type="EMBL" id="LDAU01000084">
    <property type="protein sequence ID" value="KRX07376.1"/>
    <property type="molecule type" value="Genomic_DNA"/>
</dbReference>
<keyword evidence="3" id="KW-1185">Reference proteome</keyword>
<evidence type="ECO:0000256" key="1">
    <source>
        <dbReference type="SAM" id="MobiDB-lite"/>
    </source>
</evidence>
<protein>
    <submittedName>
        <fullName evidence="2">Uncharacterized protein</fullName>
    </submittedName>
</protein>
<proteinExistence type="predicted"/>
<name>A0A0V0QZ93_PSEPJ</name>
<feature type="compositionally biased region" description="Polar residues" evidence="1">
    <location>
        <begin position="1"/>
        <end position="40"/>
    </location>
</feature>
<evidence type="ECO:0000313" key="2">
    <source>
        <dbReference type="EMBL" id="KRX07376.1"/>
    </source>
</evidence>
<accession>A0A0V0QZ93</accession>
<evidence type="ECO:0000313" key="3">
    <source>
        <dbReference type="Proteomes" id="UP000054937"/>
    </source>
</evidence>
<dbReference type="InParanoid" id="A0A0V0QZ93"/>
<organism evidence="2 3">
    <name type="scientific">Pseudocohnilembus persalinus</name>
    <name type="common">Ciliate</name>
    <dbReference type="NCBI Taxonomy" id="266149"/>
    <lineage>
        <taxon>Eukaryota</taxon>
        <taxon>Sar</taxon>
        <taxon>Alveolata</taxon>
        <taxon>Ciliophora</taxon>
        <taxon>Intramacronucleata</taxon>
        <taxon>Oligohymenophorea</taxon>
        <taxon>Scuticociliatia</taxon>
        <taxon>Philasterida</taxon>
        <taxon>Pseudocohnilembidae</taxon>
        <taxon>Pseudocohnilembus</taxon>
    </lineage>
</organism>
<gene>
    <name evidence="2" type="ORF">PPERSA_06991</name>
</gene>
<comment type="caution">
    <text evidence="2">The sequence shown here is derived from an EMBL/GenBank/DDBJ whole genome shotgun (WGS) entry which is preliminary data.</text>
</comment>
<sequence length="101" mass="12100">MQQSNIQDIQSEQSCQNLTSQQQNSENESEAYTNFIGSQENSEDDEENRALDEDIENYMNKARKKFNLYKYISQPNELLRKEEETKYNINTAVQWKFEQFQ</sequence>
<reference evidence="2 3" key="1">
    <citation type="journal article" date="2015" name="Sci. Rep.">
        <title>Genome of the facultative scuticociliatosis pathogen Pseudocohnilembus persalinus provides insight into its virulence through horizontal gene transfer.</title>
        <authorList>
            <person name="Xiong J."/>
            <person name="Wang G."/>
            <person name="Cheng J."/>
            <person name="Tian M."/>
            <person name="Pan X."/>
            <person name="Warren A."/>
            <person name="Jiang C."/>
            <person name="Yuan D."/>
            <person name="Miao W."/>
        </authorList>
    </citation>
    <scope>NUCLEOTIDE SEQUENCE [LARGE SCALE GENOMIC DNA]</scope>
    <source>
        <strain evidence="2">36N120E</strain>
    </source>
</reference>
<dbReference type="AlphaFoldDB" id="A0A0V0QZ93"/>
<dbReference type="Proteomes" id="UP000054937">
    <property type="component" value="Unassembled WGS sequence"/>
</dbReference>
<feature type="region of interest" description="Disordered" evidence="1">
    <location>
        <begin position="1"/>
        <end position="48"/>
    </location>
</feature>